<proteinExistence type="inferred from homology"/>
<evidence type="ECO:0000256" key="5">
    <source>
        <dbReference type="ARBA" id="ARBA00023242"/>
    </source>
</evidence>
<accession>A0A9N9AXK6</accession>
<keyword evidence="6" id="KW-0137">Centromere</keyword>
<dbReference type="Pfam" id="PF05238">
    <property type="entry name" value="CENP-N"/>
    <property type="match status" value="1"/>
</dbReference>
<keyword evidence="4" id="KW-0158">Chromosome</keyword>
<sequence length="258" mass="29221">MLISHANQQKWTAFKLCFEHGFKHPGVEKKIYNRADKFQVALSKQISSFFRNHVDAELHDNCLWARISLYDGIAINTLPPPSNIIYLGITKTFNCKEVEELDLKGKDIASLQELLLHQGSQGSYNSFRQNRMEDNPLIHPSKRSSAIDSRKEEDSRIVSDDVISKKRETVAKDTFGSQDQPALDHYEIQVKIPLRQSHFQSGENNPITAKIRIEGINVFNGIKKMVALGIIVPPLPEFLAELQSQGKNQIVADEDGRV</sequence>
<evidence type="ECO:0000313" key="9">
    <source>
        <dbReference type="Proteomes" id="UP000789508"/>
    </source>
</evidence>
<evidence type="ECO:0000256" key="3">
    <source>
        <dbReference type="ARBA" id="ARBA00005566"/>
    </source>
</evidence>
<name>A0A9N9AXK6_9GLOM</name>
<dbReference type="PANTHER" id="PTHR46790">
    <property type="entry name" value="CENTROMERE PROTEIN N"/>
    <property type="match status" value="1"/>
</dbReference>
<dbReference type="GO" id="GO:0007059">
    <property type="term" value="P:chromosome segregation"/>
    <property type="evidence" value="ECO:0007669"/>
    <property type="project" value="InterPro"/>
</dbReference>
<dbReference type="GO" id="GO:0005654">
    <property type="term" value="C:nucleoplasm"/>
    <property type="evidence" value="ECO:0007669"/>
    <property type="project" value="TreeGrafter"/>
</dbReference>
<comment type="caution">
    <text evidence="8">The sequence shown here is derived from an EMBL/GenBank/DDBJ whole genome shotgun (WGS) entry which is preliminary data.</text>
</comment>
<evidence type="ECO:0000256" key="4">
    <source>
        <dbReference type="ARBA" id="ARBA00022454"/>
    </source>
</evidence>
<evidence type="ECO:0000256" key="6">
    <source>
        <dbReference type="ARBA" id="ARBA00023328"/>
    </source>
</evidence>
<evidence type="ECO:0000256" key="7">
    <source>
        <dbReference type="SAM" id="MobiDB-lite"/>
    </source>
</evidence>
<dbReference type="AlphaFoldDB" id="A0A9N9AXK6"/>
<dbReference type="GO" id="GO:0000775">
    <property type="term" value="C:chromosome, centromeric region"/>
    <property type="evidence" value="ECO:0007669"/>
    <property type="project" value="UniProtKB-SubCell"/>
</dbReference>
<dbReference type="Proteomes" id="UP000789508">
    <property type="component" value="Unassembled WGS sequence"/>
</dbReference>
<keyword evidence="5" id="KW-0539">Nucleus</keyword>
<dbReference type="PANTHER" id="PTHR46790:SF1">
    <property type="entry name" value="CENTROMERE PROTEIN N"/>
    <property type="match status" value="1"/>
</dbReference>
<evidence type="ECO:0000256" key="1">
    <source>
        <dbReference type="ARBA" id="ARBA00004123"/>
    </source>
</evidence>
<reference evidence="8" key="1">
    <citation type="submission" date="2021-06" db="EMBL/GenBank/DDBJ databases">
        <authorList>
            <person name="Kallberg Y."/>
            <person name="Tangrot J."/>
            <person name="Rosling A."/>
        </authorList>
    </citation>
    <scope>NUCLEOTIDE SEQUENCE</scope>
    <source>
        <strain evidence="8">FL130A</strain>
    </source>
</reference>
<dbReference type="InterPro" id="IPR052011">
    <property type="entry name" value="CENP-NAC/CAD_complex"/>
</dbReference>
<evidence type="ECO:0000313" key="8">
    <source>
        <dbReference type="EMBL" id="CAG8547111.1"/>
    </source>
</evidence>
<feature type="non-terminal residue" evidence="8">
    <location>
        <position position="258"/>
    </location>
</feature>
<comment type="similarity">
    <text evidence="3">Belongs to the CENP-N/CHL4 family.</text>
</comment>
<evidence type="ECO:0000256" key="2">
    <source>
        <dbReference type="ARBA" id="ARBA00004584"/>
    </source>
</evidence>
<dbReference type="EMBL" id="CAJVPS010001676">
    <property type="protein sequence ID" value="CAG8547111.1"/>
    <property type="molecule type" value="Genomic_DNA"/>
</dbReference>
<keyword evidence="9" id="KW-1185">Reference proteome</keyword>
<dbReference type="OrthoDB" id="6585699at2759"/>
<comment type="subcellular location">
    <subcellularLocation>
        <location evidence="2">Chromosome</location>
        <location evidence="2">Centromere</location>
    </subcellularLocation>
    <subcellularLocation>
        <location evidence="1">Nucleus</location>
    </subcellularLocation>
</comment>
<gene>
    <name evidence="8" type="ORF">ALEPTO_LOCUS5694</name>
</gene>
<organism evidence="8 9">
    <name type="scientific">Ambispora leptoticha</name>
    <dbReference type="NCBI Taxonomy" id="144679"/>
    <lineage>
        <taxon>Eukaryota</taxon>
        <taxon>Fungi</taxon>
        <taxon>Fungi incertae sedis</taxon>
        <taxon>Mucoromycota</taxon>
        <taxon>Glomeromycotina</taxon>
        <taxon>Glomeromycetes</taxon>
        <taxon>Archaeosporales</taxon>
        <taxon>Ambisporaceae</taxon>
        <taxon>Ambispora</taxon>
    </lineage>
</organism>
<dbReference type="GO" id="GO:0034080">
    <property type="term" value="P:CENP-A containing chromatin assembly"/>
    <property type="evidence" value="ECO:0007669"/>
    <property type="project" value="InterPro"/>
</dbReference>
<dbReference type="InterPro" id="IPR007902">
    <property type="entry name" value="Chl4/mis15/CENP-N"/>
</dbReference>
<feature type="region of interest" description="Disordered" evidence="7">
    <location>
        <begin position="133"/>
        <end position="153"/>
    </location>
</feature>
<protein>
    <submittedName>
        <fullName evidence="8">4722_t:CDS:1</fullName>
    </submittedName>
</protein>